<keyword evidence="6" id="KW-1185">Reference proteome</keyword>
<evidence type="ECO:0000256" key="2">
    <source>
        <dbReference type="ARBA" id="ARBA00023043"/>
    </source>
</evidence>
<dbReference type="EMBL" id="JAEAOA010002171">
    <property type="protein sequence ID" value="KAK3593528.1"/>
    <property type="molecule type" value="Genomic_DNA"/>
</dbReference>
<name>A0AAE0SLC7_9BIVA</name>
<dbReference type="InterPro" id="IPR036036">
    <property type="entry name" value="SOCS_box-like_dom_sf"/>
</dbReference>
<dbReference type="InterPro" id="IPR002110">
    <property type="entry name" value="Ankyrin_rpt"/>
</dbReference>
<dbReference type="InterPro" id="IPR001496">
    <property type="entry name" value="SOCS_box"/>
</dbReference>
<feature type="repeat" description="ANK" evidence="3">
    <location>
        <begin position="178"/>
        <end position="210"/>
    </location>
</feature>
<feature type="repeat" description="ANK" evidence="3">
    <location>
        <begin position="212"/>
        <end position="244"/>
    </location>
</feature>
<evidence type="ECO:0000313" key="5">
    <source>
        <dbReference type="EMBL" id="KAK3593528.1"/>
    </source>
</evidence>
<feature type="repeat" description="ANK" evidence="3">
    <location>
        <begin position="145"/>
        <end position="177"/>
    </location>
</feature>
<organism evidence="5 6">
    <name type="scientific">Potamilus streckersoni</name>
    <dbReference type="NCBI Taxonomy" id="2493646"/>
    <lineage>
        <taxon>Eukaryota</taxon>
        <taxon>Metazoa</taxon>
        <taxon>Spiralia</taxon>
        <taxon>Lophotrochozoa</taxon>
        <taxon>Mollusca</taxon>
        <taxon>Bivalvia</taxon>
        <taxon>Autobranchia</taxon>
        <taxon>Heteroconchia</taxon>
        <taxon>Palaeoheterodonta</taxon>
        <taxon>Unionida</taxon>
        <taxon>Unionoidea</taxon>
        <taxon>Unionidae</taxon>
        <taxon>Ambleminae</taxon>
        <taxon>Lampsilini</taxon>
        <taxon>Potamilus</taxon>
    </lineage>
</organism>
<reference evidence="5" key="3">
    <citation type="submission" date="2023-05" db="EMBL/GenBank/DDBJ databases">
        <authorList>
            <person name="Smith C.H."/>
        </authorList>
    </citation>
    <scope>NUCLEOTIDE SEQUENCE</scope>
    <source>
        <strain evidence="5">CHS0354</strain>
        <tissue evidence="5">Mantle</tissue>
    </source>
</reference>
<sequence length="364" mass="40239">MGEKEREERSFTEKLKFALNKGDVTTFKRLVKGGVDVNAKFWGKFPPIAGCMEEILILVLVVKQGNLELAGLTNSSTKYKSTLLHEAVAIGNTEIVTLLLQNKAEVNAANDDGRTPLHIASRAGREVIVDALLQSGARVNACTVDGQTSLHVAVWQGRENVVRFLVAAAADVNVQDGDGWTALYWAAKLNYLEITKTLVEAGAKLNFTVKNRGRSALLEAVDKGHVVLAEYLVRQGADVQINAQGETVGSLLMKNIHIPPDIIMRTADFFIDAGYVIRNDQCMSIVRKQKRLIENSDFLQWINAKQSEVLSLANLCRICIRKYLIDCSDGRRISPLIRNLPVPKLLLDFLEFGQQSFSESDSVT</sequence>
<dbReference type="SUPFAM" id="SSF158235">
    <property type="entry name" value="SOCS box-like"/>
    <property type="match status" value="1"/>
</dbReference>
<feature type="domain" description="SOCS box" evidence="4">
    <location>
        <begin position="302"/>
        <end position="351"/>
    </location>
</feature>
<reference evidence="5" key="1">
    <citation type="journal article" date="2021" name="Genome Biol. Evol.">
        <title>A High-Quality Reference Genome for a Parasitic Bivalve with Doubly Uniparental Inheritance (Bivalvia: Unionida).</title>
        <authorList>
            <person name="Smith C.H."/>
        </authorList>
    </citation>
    <scope>NUCLEOTIDE SEQUENCE</scope>
    <source>
        <strain evidence="5">CHS0354</strain>
    </source>
</reference>
<dbReference type="PROSITE" id="PS50088">
    <property type="entry name" value="ANK_REPEAT"/>
    <property type="match status" value="5"/>
</dbReference>
<comment type="caution">
    <text evidence="5">The sequence shown here is derived from an EMBL/GenBank/DDBJ whole genome shotgun (WGS) entry which is preliminary data.</text>
</comment>
<evidence type="ECO:0000313" key="6">
    <source>
        <dbReference type="Proteomes" id="UP001195483"/>
    </source>
</evidence>
<dbReference type="CDD" id="cd03716">
    <property type="entry name" value="SOCS_ASB_like"/>
    <property type="match status" value="1"/>
</dbReference>
<dbReference type="PANTHER" id="PTHR24171">
    <property type="entry name" value="ANKYRIN REPEAT DOMAIN-CONTAINING PROTEIN 39-RELATED"/>
    <property type="match status" value="1"/>
</dbReference>
<dbReference type="Pfam" id="PF00023">
    <property type="entry name" value="Ank"/>
    <property type="match status" value="2"/>
</dbReference>
<dbReference type="PRINTS" id="PR01415">
    <property type="entry name" value="ANKYRIN"/>
</dbReference>
<protein>
    <recommendedName>
        <fullName evidence="4">SOCS box domain-containing protein</fullName>
    </recommendedName>
</protein>
<feature type="repeat" description="ANK" evidence="3">
    <location>
        <begin position="79"/>
        <end position="111"/>
    </location>
</feature>
<dbReference type="GO" id="GO:0031436">
    <property type="term" value="C:BRCA1-BARD1 complex"/>
    <property type="evidence" value="ECO:0007669"/>
    <property type="project" value="TreeGrafter"/>
</dbReference>
<dbReference type="Pfam" id="PF07525">
    <property type="entry name" value="SOCS_box"/>
    <property type="match status" value="1"/>
</dbReference>
<accession>A0AAE0SLC7</accession>
<dbReference type="AlphaFoldDB" id="A0AAE0SLC7"/>
<dbReference type="Proteomes" id="UP001195483">
    <property type="component" value="Unassembled WGS sequence"/>
</dbReference>
<dbReference type="PROSITE" id="PS50225">
    <property type="entry name" value="SOCS"/>
    <property type="match status" value="1"/>
</dbReference>
<feature type="repeat" description="ANK" evidence="3">
    <location>
        <begin position="112"/>
        <end position="144"/>
    </location>
</feature>
<dbReference type="GO" id="GO:0004842">
    <property type="term" value="F:ubiquitin-protein transferase activity"/>
    <property type="evidence" value="ECO:0007669"/>
    <property type="project" value="TreeGrafter"/>
</dbReference>
<dbReference type="Pfam" id="PF12796">
    <property type="entry name" value="Ank_2"/>
    <property type="match status" value="1"/>
</dbReference>
<keyword evidence="1" id="KW-0677">Repeat</keyword>
<dbReference type="Gene3D" id="1.10.750.20">
    <property type="entry name" value="SOCS box"/>
    <property type="match status" value="1"/>
</dbReference>
<dbReference type="GO" id="GO:0035556">
    <property type="term" value="P:intracellular signal transduction"/>
    <property type="evidence" value="ECO:0007669"/>
    <property type="project" value="InterPro"/>
</dbReference>
<dbReference type="InterPro" id="IPR036770">
    <property type="entry name" value="Ankyrin_rpt-contain_sf"/>
</dbReference>
<evidence type="ECO:0000256" key="3">
    <source>
        <dbReference type="PROSITE-ProRule" id="PRU00023"/>
    </source>
</evidence>
<evidence type="ECO:0000259" key="4">
    <source>
        <dbReference type="PROSITE" id="PS50225"/>
    </source>
</evidence>
<dbReference type="PANTHER" id="PTHR24171:SF11">
    <property type="entry name" value="26S PROTEASOME NON-ATPASE REGULATORY SUBUNIT 10"/>
    <property type="match status" value="1"/>
</dbReference>
<dbReference type="PROSITE" id="PS50297">
    <property type="entry name" value="ANK_REP_REGION"/>
    <property type="match status" value="5"/>
</dbReference>
<reference evidence="5" key="2">
    <citation type="journal article" date="2021" name="Genome Biol. Evol.">
        <title>Developing a high-quality reference genome for a parasitic bivalve with doubly uniparental inheritance (Bivalvia: Unionida).</title>
        <authorList>
            <person name="Smith C.H."/>
        </authorList>
    </citation>
    <scope>NUCLEOTIDE SEQUENCE</scope>
    <source>
        <strain evidence="5">CHS0354</strain>
        <tissue evidence="5">Mantle</tissue>
    </source>
</reference>
<dbReference type="SUPFAM" id="SSF48403">
    <property type="entry name" value="Ankyrin repeat"/>
    <property type="match status" value="1"/>
</dbReference>
<dbReference type="SMART" id="SM00248">
    <property type="entry name" value="ANK"/>
    <property type="match status" value="5"/>
</dbReference>
<dbReference type="Gene3D" id="1.25.40.20">
    <property type="entry name" value="Ankyrin repeat-containing domain"/>
    <property type="match status" value="2"/>
</dbReference>
<keyword evidence="2 3" id="KW-0040">ANK repeat</keyword>
<gene>
    <name evidence="5" type="ORF">CHS0354_037054</name>
</gene>
<proteinExistence type="predicted"/>
<dbReference type="GO" id="GO:0070531">
    <property type="term" value="C:BRCA1-A complex"/>
    <property type="evidence" value="ECO:0007669"/>
    <property type="project" value="TreeGrafter"/>
</dbReference>
<dbReference type="GO" id="GO:0085020">
    <property type="term" value="P:protein K6-linked ubiquitination"/>
    <property type="evidence" value="ECO:0007669"/>
    <property type="project" value="TreeGrafter"/>
</dbReference>
<evidence type="ECO:0000256" key="1">
    <source>
        <dbReference type="ARBA" id="ARBA00022737"/>
    </source>
</evidence>